<comment type="catalytic activity">
    <reaction evidence="8">
        <text>tRNA(Pro) + L-proline + ATP = L-prolyl-tRNA(Pro) + AMP + diphosphate</text>
        <dbReference type="Rhea" id="RHEA:14305"/>
        <dbReference type="Rhea" id="RHEA-COMP:9700"/>
        <dbReference type="Rhea" id="RHEA-COMP:9702"/>
        <dbReference type="ChEBI" id="CHEBI:30616"/>
        <dbReference type="ChEBI" id="CHEBI:33019"/>
        <dbReference type="ChEBI" id="CHEBI:60039"/>
        <dbReference type="ChEBI" id="CHEBI:78442"/>
        <dbReference type="ChEBI" id="CHEBI:78532"/>
        <dbReference type="ChEBI" id="CHEBI:456215"/>
        <dbReference type="EC" id="6.1.1.15"/>
    </reaction>
</comment>
<dbReference type="Pfam" id="PF00587">
    <property type="entry name" value="tRNA-synt_2b"/>
    <property type="match status" value="1"/>
</dbReference>
<dbReference type="Gene3D" id="3.40.50.800">
    <property type="entry name" value="Anticodon-binding domain"/>
    <property type="match status" value="1"/>
</dbReference>
<dbReference type="InterPro" id="IPR033721">
    <property type="entry name" value="ProRS_core_arch_euk"/>
</dbReference>
<dbReference type="InterPro" id="IPR004154">
    <property type="entry name" value="Anticodon-bd"/>
</dbReference>
<dbReference type="CDD" id="cd00862">
    <property type="entry name" value="ProRS_anticodon_zinc"/>
    <property type="match status" value="1"/>
</dbReference>
<keyword evidence="6" id="KW-0030">Aminoacyl-tRNA synthetase</keyword>
<dbReference type="InterPro" id="IPR017449">
    <property type="entry name" value="Pro-tRNA_synth_II"/>
</dbReference>
<dbReference type="GO" id="GO:0017101">
    <property type="term" value="C:aminoacyl-tRNA synthetase multienzyme complex"/>
    <property type="evidence" value="ECO:0007669"/>
    <property type="project" value="TreeGrafter"/>
</dbReference>
<evidence type="ECO:0000256" key="2">
    <source>
        <dbReference type="ARBA" id="ARBA00022598"/>
    </source>
</evidence>
<dbReference type="InterPro" id="IPR036621">
    <property type="entry name" value="Anticodon-bd_dom_sf"/>
</dbReference>
<keyword evidence="2" id="KW-0436">Ligase</keyword>
<dbReference type="WBParaSite" id="EVEC_0000323301-mRNA-1">
    <property type="protein sequence ID" value="EVEC_0000323301-mRNA-1"/>
    <property type="gene ID" value="EVEC_0000323301"/>
</dbReference>
<dbReference type="GO" id="GO:0004827">
    <property type="term" value="F:proline-tRNA ligase activity"/>
    <property type="evidence" value="ECO:0007669"/>
    <property type="project" value="UniProtKB-EC"/>
</dbReference>
<evidence type="ECO:0000256" key="1">
    <source>
        <dbReference type="ARBA" id="ARBA00012831"/>
    </source>
</evidence>
<dbReference type="SMART" id="SM00991">
    <property type="entry name" value="WHEP-TRS"/>
    <property type="match status" value="1"/>
</dbReference>
<evidence type="ECO:0000313" key="14">
    <source>
        <dbReference type="WBParaSite" id="EVEC_0000323301-mRNA-1"/>
    </source>
</evidence>
<dbReference type="FunFam" id="3.30.930.10:FF:000007">
    <property type="entry name" value="Bifunctional glutamate/proline--tRNA ligase"/>
    <property type="match status" value="1"/>
</dbReference>
<keyword evidence="13" id="KW-1185">Reference proteome</keyword>
<dbReference type="AlphaFoldDB" id="A0A0N4V012"/>
<dbReference type="STRING" id="51028.A0A0N4V012"/>
<dbReference type="Pfam" id="PF00458">
    <property type="entry name" value="WHEP-TRS"/>
    <property type="match status" value="1"/>
</dbReference>
<dbReference type="GO" id="GO:0005737">
    <property type="term" value="C:cytoplasm"/>
    <property type="evidence" value="ECO:0007669"/>
    <property type="project" value="InterPro"/>
</dbReference>
<feature type="domain" description="Aminoacyl-transfer RNA synthetases class-II family profile" evidence="10">
    <location>
        <begin position="120"/>
        <end position="370"/>
    </location>
</feature>
<dbReference type="PANTHER" id="PTHR43382:SF2">
    <property type="entry name" value="BIFUNCTIONAL GLUTAMATE_PROLINE--TRNA LIGASE"/>
    <property type="match status" value="1"/>
</dbReference>
<dbReference type="InterPro" id="IPR016061">
    <property type="entry name" value="Pro-tRNA_ligase_II_C"/>
</dbReference>
<dbReference type="FunFam" id="3.40.50.800:FF:000005">
    <property type="entry name" value="bifunctional glutamate/proline--tRNA ligase"/>
    <property type="match status" value="1"/>
</dbReference>
<dbReference type="Pfam" id="PF03129">
    <property type="entry name" value="HGTP_anticodon"/>
    <property type="match status" value="1"/>
</dbReference>
<dbReference type="SMART" id="SM00946">
    <property type="entry name" value="ProRS-C_1"/>
    <property type="match status" value="1"/>
</dbReference>
<evidence type="ECO:0000259" key="10">
    <source>
        <dbReference type="PROSITE" id="PS50862"/>
    </source>
</evidence>
<dbReference type="PRINTS" id="PR01046">
    <property type="entry name" value="TRNASYNTHPRO"/>
</dbReference>
<organism evidence="14">
    <name type="scientific">Enterobius vermicularis</name>
    <name type="common">Human pinworm</name>
    <dbReference type="NCBI Taxonomy" id="51028"/>
    <lineage>
        <taxon>Eukaryota</taxon>
        <taxon>Metazoa</taxon>
        <taxon>Ecdysozoa</taxon>
        <taxon>Nematoda</taxon>
        <taxon>Chromadorea</taxon>
        <taxon>Rhabditida</taxon>
        <taxon>Spirurina</taxon>
        <taxon>Oxyuridomorpha</taxon>
        <taxon>Oxyuroidea</taxon>
        <taxon>Oxyuridae</taxon>
        <taxon>Enterobius</taxon>
    </lineage>
</organism>
<dbReference type="InterPro" id="IPR002314">
    <property type="entry name" value="aa-tRNA-synt_IIb"/>
</dbReference>
<sequence length="587" mass="66973">MMDGERLQSEIMSQGDAVRRLKGDPQATEEEKKSAIEKLKQLKLDYKTVTGKEYEPAGQTKDKKQKQKNEKEKAAKTSKNQEVKKQTKLGIEVSKDENCAEWYSQVLTKSEMLEYYDVSGCYVLRPWSYAIWETIQSWFDAEIKKLGVSNCYFPIFVSQSALEREKAHIADFAPEVAWVTRAGQSEMAEPIALRPTSETVMYPSFAKWIQSHRDLPLRVNQWCNIVRWEFKHPTPFLRTREFLWQEGHTAFQTKKEAEEEVLQILDLYAKVYTDLLAIPVIKGRKTEKEKFAGGDYTTTIEAYIPVNGRGIQAATSHHLGQNFSKMFGICYEDPDSGGKAFVYQNSWGLTTRTIGTMVIIHGDDNGLVLPPRVASIQVIVVPVGLTAQTSEEERNFLTKKVEEVTSGLLGVNIRAKSDLRDNVSPGWKFNHWELKGVPIRMELGPRDMKNKQVTCVIRHSGEKRAIPLAGLFDAIPKILDEIQNKMYKKVLEARDEHLKMAKSWSEFRELLDKKNLLLSPFCGDKECEEKIKAESAREDVTEVGTSAMGAKSLCIPFEQPAEKLPEKCIYPHCKNKPQYFALFGRSY</sequence>
<dbReference type="Gene3D" id="1.10.287.10">
    <property type="entry name" value="S15/NS1, RNA-binding"/>
    <property type="match status" value="1"/>
</dbReference>
<evidence type="ECO:0000256" key="9">
    <source>
        <dbReference type="SAM" id="MobiDB-lite"/>
    </source>
</evidence>
<evidence type="ECO:0000256" key="3">
    <source>
        <dbReference type="ARBA" id="ARBA00022741"/>
    </source>
</evidence>
<feature type="region of interest" description="Disordered" evidence="9">
    <location>
        <begin position="1"/>
        <end position="34"/>
    </location>
</feature>
<proteinExistence type="inferred from homology"/>
<dbReference type="EMBL" id="UXUI01007477">
    <property type="protein sequence ID" value="VDD87798.1"/>
    <property type="molecule type" value="Genomic_DNA"/>
</dbReference>
<feature type="compositionally biased region" description="Basic and acidic residues" evidence="9">
    <location>
        <begin position="17"/>
        <end position="34"/>
    </location>
</feature>
<name>A0A0N4V012_ENTVE</name>
<dbReference type="PROSITE" id="PS50862">
    <property type="entry name" value="AA_TRNA_LIGASE_II"/>
    <property type="match status" value="1"/>
</dbReference>
<dbReference type="GO" id="GO:0005524">
    <property type="term" value="F:ATP binding"/>
    <property type="evidence" value="ECO:0007669"/>
    <property type="project" value="UniProtKB-KW"/>
</dbReference>
<evidence type="ECO:0000256" key="7">
    <source>
        <dbReference type="ARBA" id="ARBA00029731"/>
    </source>
</evidence>
<dbReference type="PROSITE" id="PS51185">
    <property type="entry name" value="WHEP_TRS_2"/>
    <property type="match status" value="1"/>
</dbReference>
<feature type="domain" description="WHEP-TRS" evidence="11">
    <location>
        <begin position="3"/>
        <end position="60"/>
    </location>
</feature>
<accession>A0A0N4V012</accession>
<dbReference type="InterPro" id="IPR045864">
    <property type="entry name" value="aa-tRNA-synth_II/BPL/LPL"/>
</dbReference>
<dbReference type="InterPro" id="IPR002316">
    <property type="entry name" value="Pro-tRNA-ligase_IIa"/>
</dbReference>
<evidence type="ECO:0000256" key="6">
    <source>
        <dbReference type="ARBA" id="ARBA00023146"/>
    </source>
</evidence>
<keyword evidence="5" id="KW-0648">Protein biosynthesis</keyword>
<dbReference type="InterPro" id="IPR004499">
    <property type="entry name" value="Pro-tRNA-ligase_IIa_arc-type"/>
</dbReference>
<dbReference type="InterPro" id="IPR000738">
    <property type="entry name" value="WHEP-TRS_dom"/>
</dbReference>
<reference evidence="14" key="1">
    <citation type="submission" date="2017-02" db="UniProtKB">
        <authorList>
            <consortium name="WormBaseParasite"/>
        </authorList>
    </citation>
    <scope>IDENTIFICATION</scope>
</reference>
<evidence type="ECO:0000313" key="12">
    <source>
        <dbReference type="EMBL" id="VDD87798.1"/>
    </source>
</evidence>
<evidence type="ECO:0000313" key="13">
    <source>
        <dbReference type="Proteomes" id="UP000274131"/>
    </source>
</evidence>
<dbReference type="OrthoDB" id="1350766at2759"/>
<dbReference type="GO" id="GO:0006433">
    <property type="term" value="P:prolyl-tRNA aminoacylation"/>
    <property type="evidence" value="ECO:0007669"/>
    <property type="project" value="InterPro"/>
</dbReference>
<dbReference type="SUPFAM" id="SSF52954">
    <property type="entry name" value="Class II aaRS ABD-related"/>
    <property type="match status" value="1"/>
</dbReference>
<dbReference type="PANTHER" id="PTHR43382">
    <property type="entry name" value="PROLYL-TRNA SYNTHETASE"/>
    <property type="match status" value="1"/>
</dbReference>
<dbReference type="Pfam" id="PF09180">
    <property type="entry name" value="ProRS-C_1"/>
    <property type="match status" value="1"/>
</dbReference>
<evidence type="ECO:0000256" key="5">
    <source>
        <dbReference type="ARBA" id="ARBA00022917"/>
    </source>
</evidence>
<reference evidence="12 13" key="2">
    <citation type="submission" date="2018-10" db="EMBL/GenBank/DDBJ databases">
        <authorList>
            <consortium name="Pathogen Informatics"/>
        </authorList>
    </citation>
    <scope>NUCLEOTIDE SEQUENCE [LARGE SCALE GENOMIC DNA]</scope>
</reference>
<dbReference type="SUPFAM" id="SSF55681">
    <property type="entry name" value="Class II aaRS and biotin synthetases"/>
    <property type="match status" value="1"/>
</dbReference>
<feature type="compositionally biased region" description="Basic and acidic residues" evidence="9">
    <location>
        <begin position="67"/>
        <end position="81"/>
    </location>
</feature>
<dbReference type="SUPFAM" id="SSF64586">
    <property type="entry name" value="C-terminal domain of ProRS"/>
    <property type="match status" value="1"/>
</dbReference>
<dbReference type="Gene3D" id="3.30.930.10">
    <property type="entry name" value="Bira Bifunctional Protein, Domain 2"/>
    <property type="match status" value="1"/>
</dbReference>
<dbReference type="InterPro" id="IPR006195">
    <property type="entry name" value="aa-tRNA-synth_II"/>
</dbReference>
<dbReference type="HAMAP" id="MF_01571">
    <property type="entry name" value="Pro_tRNA_synth_type3"/>
    <property type="match status" value="1"/>
</dbReference>
<dbReference type="EC" id="6.1.1.15" evidence="1"/>
<gene>
    <name evidence="12" type="ORF">EVEC_LOCUS2941</name>
</gene>
<dbReference type="CDD" id="cd00778">
    <property type="entry name" value="ProRS_core_arch_euk"/>
    <property type="match status" value="1"/>
</dbReference>
<feature type="region of interest" description="Disordered" evidence="9">
    <location>
        <begin position="54"/>
        <end position="81"/>
    </location>
</feature>
<dbReference type="NCBIfam" id="TIGR00408">
    <property type="entry name" value="proS_fam_I"/>
    <property type="match status" value="1"/>
</dbReference>
<evidence type="ECO:0000256" key="4">
    <source>
        <dbReference type="ARBA" id="ARBA00022840"/>
    </source>
</evidence>
<evidence type="ECO:0000259" key="11">
    <source>
        <dbReference type="PROSITE" id="PS51185"/>
    </source>
</evidence>
<dbReference type="FunFam" id="3.30.110.30:FF:000001">
    <property type="entry name" value="Bifunctional glutamate/proline--tRNA ligase"/>
    <property type="match status" value="1"/>
</dbReference>
<evidence type="ECO:0000256" key="8">
    <source>
        <dbReference type="ARBA" id="ARBA00047671"/>
    </source>
</evidence>
<dbReference type="Proteomes" id="UP000274131">
    <property type="component" value="Unassembled WGS sequence"/>
</dbReference>
<dbReference type="SUPFAM" id="SSF47060">
    <property type="entry name" value="S15/NS1 RNA-binding domain"/>
    <property type="match status" value="1"/>
</dbReference>
<dbReference type="Gene3D" id="3.30.110.30">
    <property type="entry name" value="C-terminal domain of ProRS"/>
    <property type="match status" value="1"/>
</dbReference>
<dbReference type="InterPro" id="IPR009068">
    <property type="entry name" value="uS15_NS1_RNA-bd_sf"/>
</dbReference>
<keyword evidence="4" id="KW-0067">ATP-binding</keyword>
<keyword evidence="3" id="KW-0547">Nucleotide-binding</keyword>
<protein>
    <recommendedName>
        <fullName evidence="1">proline--tRNA ligase</fullName>
        <ecNumber evidence="1">6.1.1.15</ecNumber>
    </recommendedName>
    <alternativeName>
        <fullName evidence="7">Prolyl-tRNA synthetase</fullName>
    </alternativeName>
</protein>